<gene>
    <name evidence="2" type="ORF">WJX81_008629</name>
</gene>
<accession>A0AAW1RD46</accession>
<feature type="region of interest" description="Disordered" evidence="1">
    <location>
        <begin position="336"/>
        <end position="400"/>
    </location>
</feature>
<name>A0AAW1RD46_9CHLO</name>
<dbReference type="EMBL" id="JALJOU010000045">
    <property type="protein sequence ID" value="KAK9831548.1"/>
    <property type="molecule type" value="Genomic_DNA"/>
</dbReference>
<evidence type="ECO:0000256" key="1">
    <source>
        <dbReference type="SAM" id="MobiDB-lite"/>
    </source>
</evidence>
<feature type="compositionally biased region" description="Basic residues" evidence="1">
    <location>
        <begin position="378"/>
        <end position="390"/>
    </location>
</feature>
<dbReference type="Proteomes" id="UP001445335">
    <property type="component" value="Unassembled WGS sequence"/>
</dbReference>
<organism evidence="2 3">
    <name type="scientific">Elliptochloris bilobata</name>
    <dbReference type="NCBI Taxonomy" id="381761"/>
    <lineage>
        <taxon>Eukaryota</taxon>
        <taxon>Viridiplantae</taxon>
        <taxon>Chlorophyta</taxon>
        <taxon>core chlorophytes</taxon>
        <taxon>Trebouxiophyceae</taxon>
        <taxon>Trebouxiophyceae incertae sedis</taxon>
        <taxon>Elliptochloris clade</taxon>
        <taxon>Elliptochloris</taxon>
    </lineage>
</organism>
<protein>
    <submittedName>
        <fullName evidence="2">Uncharacterized protein</fullName>
    </submittedName>
</protein>
<dbReference type="AlphaFoldDB" id="A0AAW1RD46"/>
<reference evidence="2 3" key="1">
    <citation type="journal article" date="2024" name="Nat. Commun.">
        <title>Phylogenomics reveals the evolutionary origins of lichenization in chlorophyte algae.</title>
        <authorList>
            <person name="Puginier C."/>
            <person name="Libourel C."/>
            <person name="Otte J."/>
            <person name="Skaloud P."/>
            <person name="Haon M."/>
            <person name="Grisel S."/>
            <person name="Petersen M."/>
            <person name="Berrin J.G."/>
            <person name="Delaux P.M."/>
            <person name="Dal Grande F."/>
            <person name="Keller J."/>
        </authorList>
    </citation>
    <scope>NUCLEOTIDE SEQUENCE [LARGE SCALE GENOMIC DNA]</scope>
    <source>
        <strain evidence="2 3">SAG 245.80</strain>
    </source>
</reference>
<proteinExistence type="predicted"/>
<evidence type="ECO:0000313" key="2">
    <source>
        <dbReference type="EMBL" id="KAK9831548.1"/>
    </source>
</evidence>
<keyword evidence="3" id="KW-1185">Reference proteome</keyword>
<evidence type="ECO:0000313" key="3">
    <source>
        <dbReference type="Proteomes" id="UP001445335"/>
    </source>
</evidence>
<comment type="caution">
    <text evidence="2">The sequence shown here is derived from an EMBL/GenBank/DDBJ whole genome shotgun (WGS) entry which is preliminary data.</text>
</comment>
<sequence>MLLRTPRSAQVVLFSRWLPAPRHIQTSVSSGQGRRRGAICWWQQLLQQHIKGQHAPSTRSALQGVDRPLADVQEGDLLSANAKDDGAGSFVMRHAGWHPDSDDPAATPWLRRFPGFAAALRGMQKVPAYAALQAPASAAAGFQLAGQRVTGARIVYSLRQLRADAASDAGDYWCNGTGPADPEPSGLDAALLVVGELAALRAGRRDVVMTQLHVGWGGGAPRALQPALRPFVAAQLKALALDPRFGVVMSHAPGGLGLTAILRAAEPARFAARAAALAAFGAQAALVASSPFYQLLVGRVLGYREDNIRHHVQACGNVLTPAMERAVDAELERIDAGEPPAFNPSPNSESPGVGSPGSQPCGEDASQAAAESLLRVTGRQRRAAKRKGKAGRQGTSKGFG</sequence>